<gene>
    <name evidence="1" type="ORF">LOK49_LG10G01651</name>
</gene>
<organism evidence="1 2">
    <name type="scientific">Camellia lanceoleosa</name>
    <dbReference type="NCBI Taxonomy" id="1840588"/>
    <lineage>
        <taxon>Eukaryota</taxon>
        <taxon>Viridiplantae</taxon>
        <taxon>Streptophyta</taxon>
        <taxon>Embryophyta</taxon>
        <taxon>Tracheophyta</taxon>
        <taxon>Spermatophyta</taxon>
        <taxon>Magnoliopsida</taxon>
        <taxon>eudicotyledons</taxon>
        <taxon>Gunneridae</taxon>
        <taxon>Pentapetalae</taxon>
        <taxon>asterids</taxon>
        <taxon>Ericales</taxon>
        <taxon>Theaceae</taxon>
        <taxon>Camellia</taxon>
    </lineage>
</organism>
<reference evidence="1 2" key="1">
    <citation type="journal article" date="2022" name="Plant J.">
        <title>Chromosome-level genome of Camellia lanceoleosa provides a valuable resource for understanding genome evolution and self-incompatibility.</title>
        <authorList>
            <person name="Gong W."/>
            <person name="Xiao S."/>
            <person name="Wang L."/>
            <person name="Liao Z."/>
            <person name="Chang Y."/>
            <person name="Mo W."/>
            <person name="Hu G."/>
            <person name="Li W."/>
            <person name="Zhao G."/>
            <person name="Zhu H."/>
            <person name="Hu X."/>
            <person name="Ji K."/>
            <person name="Xiang X."/>
            <person name="Song Q."/>
            <person name="Yuan D."/>
            <person name="Jin S."/>
            <person name="Zhang L."/>
        </authorList>
    </citation>
    <scope>NUCLEOTIDE SEQUENCE [LARGE SCALE GENOMIC DNA]</scope>
    <source>
        <strain evidence="1">SQ_2022a</strain>
    </source>
</reference>
<comment type="caution">
    <text evidence="1">The sequence shown here is derived from an EMBL/GenBank/DDBJ whole genome shotgun (WGS) entry which is preliminary data.</text>
</comment>
<dbReference type="Proteomes" id="UP001060215">
    <property type="component" value="Chromosome 10"/>
</dbReference>
<evidence type="ECO:0000313" key="1">
    <source>
        <dbReference type="EMBL" id="KAI7996201.1"/>
    </source>
</evidence>
<dbReference type="EMBL" id="CM045767">
    <property type="protein sequence ID" value="KAI7996201.1"/>
    <property type="molecule type" value="Genomic_DNA"/>
</dbReference>
<keyword evidence="2" id="KW-1185">Reference proteome</keyword>
<name>A0ACC0G984_9ERIC</name>
<proteinExistence type="predicted"/>
<sequence>MYDSSSRDSDGVLSCFLIKLHLFIVECLPHGHTSVTSKLVMQKGLANPGCSSFALNSFAIANEQNDVSFLSEAEIDFPCLFSSKFLCNSSGEHSSGSCLSFSFFCNSSDEEGTARVPFCSNPYSFLVFSSKLKNAGSLGPNSTTNLFG</sequence>
<accession>A0ACC0G984</accession>
<evidence type="ECO:0000313" key="2">
    <source>
        <dbReference type="Proteomes" id="UP001060215"/>
    </source>
</evidence>
<protein>
    <submittedName>
        <fullName evidence="1">Uncharacterized protein</fullName>
    </submittedName>
</protein>